<protein>
    <submittedName>
        <fullName evidence="2">SgcJ/EcaC family oxidoreductase</fullName>
    </submittedName>
</protein>
<sequence>MTTTATPAEIRDLLTGLYAAWAENDAAAFAARYTEDATVVMPGVFHQGRAAVREYMGAAFAGPLKGSRGVDEPQDVRVDGDTAIVVSRAGILFAGADSLPAERERIATWVLTRAAGSWSVAAYSNAPAH</sequence>
<dbReference type="InterPro" id="IPR037401">
    <property type="entry name" value="SnoaL-like"/>
</dbReference>
<evidence type="ECO:0000259" key="1">
    <source>
        <dbReference type="Pfam" id="PF13474"/>
    </source>
</evidence>
<proteinExistence type="predicted"/>
<dbReference type="AlphaFoldDB" id="A0A9Y2IRE1"/>
<gene>
    <name evidence="2" type="ORF">QRX50_21480</name>
</gene>
<dbReference type="KEGG" id="acab:QRX50_21480"/>
<dbReference type="Proteomes" id="UP001236014">
    <property type="component" value="Chromosome"/>
</dbReference>
<dbReference type="RefSeq" id="WP_285973700.1">
    <property type="nucleotide sequence ID" value="NZ_CP127294.1"/>
</dbReference>
<reference evidence="2 3" key="1">
    <citation type="submission" date="2023-06" db="EMBL/GenBank/DDBJ databases">
        <authorList>
            <person name="Oyuntsetseg B."/>
            <person name="Kim S.B."/>
        </authorList>
    </citation>
    <scope>NUCLEOTIDE SEQUENCE [LARGE SCALE GENOMIC DNA]</scope>
    <source>
        <strain evidence="2 3">2-15</strain>
    </source>
</reference>
<dbReference type="Pfam" id="PF13474">
    <property type="entry name" value="SnoaL_3"/>
    <property type="match status" value="1"/>
</dbReference>
<keyword evidence="3" id="KW-1185">Reference proteome</keyword>
<evidence type="ECO:0000313" key="2">
    <source>
        <dbReference type="EMBL" id="WIX83143.1"/>
    </source>
</evidence>
<dbReference type="EMBL" id="CP127294">
    <property type="protein sequence ID" value="WIX83143.1"/>
    <property type="molecule type" value="Genomic_DNA"/>
</dbReference>
<dbReference type="InterPro" id="IPR011944">
    <property type="entry name" value="Steroid_delta5-4_isomerase"/>
</dbReference>
<feature type="domain" description="SnoaL-like" evidence="1">
    <location>
        <begin position="10"/>
        <end position="123"/>
    </location>
</feature>
<organism evidence="2 3">
    <name type="scientific">Amycolatopsis carbonis</name>
    <dbReference type="NCBI Taxonomy" id="715471"/>
    <lineage>
        <taxon>Bacteria</taxon>
        <taxon>Bacillati</taxon>
        <taxon>Actinomycetota</taxon>
        <taxon>Actinomycetes</taxon>
        <taxon>Pseudonocardiales</taxon>
        <taxon>Pseudonocardiaceae</taxon>
        <taxon>Amycolatopsis</taxon>
    </lineage>
</organism>
<evidence type="ECO:0000313" key="3">
    <source>
        <dbReference type="Proteomes" id="UP001236014"/>
    </source>
</evidence>
<dbReference type="NCBIfam" id="TIGR02246">
    <property type="entry name" value="SgcJ/EcaC family oxidoreductase"/>
    <property type="match status" value="1"/>
</dbReference>
<dbReference type="Gene3D" id="3.10.450.50">
    <property type="match status" value="1"/>
</dbReference>
<name>A0A9Y2IRE1_9PSEU</name>
<dbReference type="InterPro" id="IPR032710">
    <property type="entry name" value="NTF2-like_dom_sf"/>
</dbReference>
<accession>A0A9Y2IRE1</accession>
<dbReference type="SUPFAM" id="SSF54427">
    <property type="entry name" value="NTF2-like"/>
    <property type="match status" value="1"/>
</dbReference>